<feature type="domain" description="Amidohydrolase-related" evidence="2">
    <location>
        <begin position="38"/>
        <end position="284"/>
    </location>
</feature>
<dbReference type="AlphaFoldDB" id="A0A6N8J214"/>
<reference evidence="3 4" key="1">
    <citation type="submission" date="2019-12" db="EMBL/GenBank/DDBJ databases">
        <authorList>
            <person name="Huq M.A."/>
        </authorList>
    </citation>
    <scope>NUCLEOTIDE SEQUENCE [LARGE SCALE GENOMIC DNA]</scope>
    <source>
        <strain evidence="3 4">MAH-25</strain>
    </source>
</reference>
<evidence type="ECO:0000313" key="3">
    <source>
        <dbReference type="EMBL" id="MVQ32226.1"/>
    </source>
</evidence>
<evidence type="ECO:0000256" key="1">
    <source>
        <dbReference type="ARBA" id="ARBA00023239"/>
    </source>
</evidence>
<proteinExistence type="predicted"/>
<gene>
    <name evidence="3" type="ORF">GON04_22415</name>
</gene>
<dbReference type="PANTHER" id="PTHR21240">
    <property type="entry name" value="2-AMINO-3-CARBOXYLMUCONATE-6-SEMIALDEHYDE DECARBOXYLASE"/>
    <property type="match status" value="1"/>
</dbReference>
<dbReference type="SUPFAM" id="SSF51556">
    <property type="entry name" value="Metallo-dependent hydrolases"/>
    <property type="match status" value="1"/>
</dbReference>
<protein>
    <submittedName>
        <fullName evidence="3">Amidohydrolase family protein</fullName>
    </submittedName>
</protein>
<sequence>MTVIDFNSRPPIPAFDGAGAAHLRNYRRVYEGSEAQVRDAAGSDPLGSYLAAYDRVGARHVVVKAKDVETTFGIKVDNEAVAAFCRAHSPRFIGWAGVDPHKGEAAVRELEVAVRELGLRGLNLQCFEHRLAINDPRLYPLYRKCVELDVPVNIHCGINFSTDCLMEHGRPLLLDQVLVEVPGLRVVASPPGWPWVHELIGVAWRHPNLSIAVSAVRPKLLATPGSGYEGLLQYGNTVLQDRILFGTSYPMQPIERAVQEVLQLPLKDSVRDKWLHGNAARFLGVSA</sequence>
<dbReference type="RefSeq" id="WP_157400202.1">
    <property type="nucleotide sequence ID" value="NZ_WSEL01000009.1"/>
</dbReference>
<name>A0A6N8J214_9BURK</name>
<dbReference type="PANTHER" id="PTHR21240:SF19">
    <property type="entry name" value="CATALYTIC_ HYDROLASE"/>
    <property type="match status" value="1"/>
</dbReference>
<keyword evidence="4" id="KW-1185">Reference proteome</keyword>
<keyword evidence="3" id="KW-0378">Hydrolase</keyword>
<dbReference type="EMBL" id="WSEL01000009">
    <property type="protein sequence ID" value="MVQ32226.1"/>
    <property type="molecule type" value="Genomic_DNA"/>
</dbReference>
<comment type="caution">
    <text evidence="3">The sequence shown here is derived from an EMBL/GenBank/DDBJ whole genome shotgun (WGS) entry which is preliminary data.</text>
</comment>
<dbReference type="Pfam" id="PF04909">
    <property type="entry name" value="Amidohydro_2"/>
    <property type="match status" value="1"/>
</dbReference>
<evidence type="ECO:0000259" key="2">
    <source>
        <dbReference type="Pfam" id="PF04909"/>
    </source>
</evidence>
<dbReference type="InterPro" id="IPR032465">
    <property type="entry name" value="ACMSD"/>
</dbReference>
<evidence type="ECO:0000313" key="4">
    <source>
        <dbReference type="Proteomes" id="UP000469385"/>
    </source>
</evidence>
<organism evidence="3 4">
    <name type="scientific">Ramlibacter pinisoli</name>
    <dbReference type="NCBI Taxonomy" id="2682844"/>
    <lineage>
        <taxon>Bacteria</taxon>
        <taxon>Pseudomonadati</taxon>
        <taxon>Pseudomonadota</taxon>
        <taxon>Betaproteobacteria</taxon>
        <taxon>Burkholderiales</taxon>
        <taxon>Comamonadaceae</taxon>
        <taxon>Ramlibacter</taxon>
    </lineage>
</organism>
<dbReference type="InterPro" id="IPR006680">
    <property type="entry name" value="Amidohydro-rel"/>
</dbReference>
<dbReference type="Gene3D" id="3.20.20.140">
    <property type="entry name" value="Metal-dependent hydrolases"/>
    <property type="match status" value="1"/>
</dbReference>
<dbReference type="InterPro" id="IPR032466">
    <property type="entry name" value="Metal_Hydrolase"/>
</dbReference>
<accession>A0A6N8J214</accession>
<keyword evidence="1" id="KW-0456">Lyase</keyword>
<dbReference type="Proteomes" id="UP000469385">
    <property type="component" value="Unassembled WGS sequence"/>
</dbReference>
<dbReference type="GO" id="GO:0016787">
    <property type="term" value="F:hydrolase activity"/>
    <property type="evidence" value="ECO:0007669"/>
    <property type="project" value="UniProtKB-KW"/>
</dbReference>
<dbReference type="GO" id="GO:0016831">
    <property type="term" value="F:carboxy-lyase activity"/>
    <property type="evidence" value="ECO:0007669"/>
    <property type="project" value="InterPro"/>
</dbReference>